<dbReference type="InterPro" id="IPR053157">
    <property type="entry name" value="Sterol_Uptake_Regulator"/>
</dbReference>
<dbReference type="GO" id="GO:0001228">
    <property type="term" value="F:DNA-binding transcription activator activity, RNA polymerase II-specific"/>
    <property type="evidence" value="ECO:0007669"/>
    <property type="project" value="TreeGrafter"/>
</dbReference>
<evidence type="ECO:0000313" key="2">
    <source>
        <dbReference type="Proteomes" id="UP000813385"/>
    </source>
</evidence>
<dbReference type="AlphaFoldDB" id="A0A8K0TDH3"/>
<dbReference type="PANTHER" id="PTHR47784">
    <property type="entry name" value="STEROL UPTAKE CONTROL PROTEIN 2"/>
    <property type="match status" value="1"/>
</dbReference>
<organism evidence="1 2">
    <name type="scientific">Plectosphaerella cucumerina</name>
    <dbReference type="NCBI Taxonomy" id="40658"/>
    <lineage>
        <taxon>Eukaryota</taxon>
        <taxon>Fungi</taxon>
        <taxon>Dikarya</taxon>
        <taxon>Ascomycota</taxon>
        <taxon>Pezizomycotina</taxon>
        <taxon>Sordariomycetes</taxon>
        <taxon>Hypocreomycetidae</taxon>
        <taxon>Glomerellales</taxon>
        <taxon>Plectosphaerellaceae</taxon>
        <taxon>Plectosphaerella</taxon>
    </lineage>
</organism>
<reference evidence="1" key="1">
    <citation type="journal article" date="2021" name="Nat. Commun.">
        <title>Genetic determinants of endophytism in the Arabidopsis root mycobiome.</title>
        <authorList>
            <person name="Mesny F."/>
            <person name="Miyauchi S."/>
            <person name="Thiergart T."/>
            <person name="Pickel B."/>
            <person name="Atanasova L."/>
            <person name="Karlsson M."/>
            <person name="Huettel B."/>
            <person name="Barry K.W."/>
            <person name="Haridas S."/>
            <person name="Chen C."/>
            <person name="Bauer D."/>
            <person name="Andreopoulos W."/>
            <person name="Pangilinan J."/>
            <person name="LaButti K."/>
            <person name="Riley R."/>
            <person name="Lipzen A."/>
            <person name="Clum A."/>
            <person name="Drula E."/>
            <person name="Henrissat B."/>
            <person name="Kohler A."/>
            <person name="Grigoriev I.V."/>
            <person name="Martin F.M."/>
            <person name="Hacquard S."/>
        </authorList>
    </citation>
    <scope>NUCLEOTIDE SEQUENCE</scope>
    <source>
        <strain evidence="1">MPI-CAGE-AT-0016</strain>
    </source>
</reference>
<comment type="caution">
    <text evidence="1">The sequence shown here is derived from an EMBL/GenBank/DDBJ whole genome shotgun (WGS) entry which is preliminary data.</text>
</comment>
<gene>
    <name evidence="1" type="ORF">B0T11DRAFT_286730</name>
</gene>
<protein>
    <submittedName>
        <fullName evidence="1">Uncharacterized protein</fullName>
    </submittedName>
</protein>
<dbReference type="Proteomes" id="UP000813385">
    <property type="component" value="Unassembled WGS sequence"/>
</dbReference>
<evidence type="ECO:0000313" key="1">
    <source>
        <dbReference type="EMBL" id="KAH7353384.1"/>
    </source>
</evidence>
<sequence>MVNHKTAAPAELRAIFYWPMIISRHFVSLAEAGNPIALITLAHYCVLLSWAAEKSWCFEHWATAVLKAIAEQMRHSLWAAWLAWPLGIINGRVQEGGIAATVVSPLTENHQMEV</sequence>
<dbReference type="OrthoDB" id="3546279at2759"/>
<dbReference type="EMBL" id="JAGPXD010000005">
    <property type="protein sequence ID" value="KAH7353384.1"/>
    <property type="molecule type" value="Genomic_DNA"/>
</dbReference>
<accession>A0A8K0TDH3</accession>
<dbReference type="PANTHER" id="PTHR47784:SF5">
    <property type="entry name" value="STEROL UPTAKE CONTROL PROTEIN 2"/>
    <property type="match status" value="1"/>
</dbReference>
<name>A0A8K0TDH3_9PEZI</name>
<proteinExistence type="predicted"/>
<keyword evidence="2" id="KW-1185">Reference proteome</keyword>